<keyword evidence="1" id="KW-1185">Reference proteome</keyword>
<evidence type="ECO:0000313" key="1">
    <source>
        <dbReference type="Proteomes" id="UP000000437"/>
    </source>
</evidence>
<name>A0AC58G964_DANRE</name>
<dbReference type="Proteomes" id="UP000000437">
    <property type="component" value="Chromosome 8"/>
</dbReference>
<evidence type="ECO:0000313" key="2">
    <source>
        <dbReference type="RefSeq" id="XP_073766281.1"/>
    </source>
</evidence>
<accession>A0AC58G964</accession>
<proteinExistence type="predicted"/>
<dbReference type="RefSeq" id="XP_073766281.1">
    <property type="nucleotide sequence ID" value="XM_073910180.1"/>
</dbReference>
<protein>
    <submittedName>
        <fullName evidence="2">Epidermal growth factor receptor substrate 15-like isoform X1</fullName>
    </submittedName>
</protein>
<reference evidence="2" key="1">
    <citation type="submission" date="2025-08" db="UniProtKB">
        <authorList>
            <consortium name="RefSeq"/>
        </authorList>
    </citation>
    <scope>IDENTIFICATION</scope>
    <source>
        <strain evidence="2">Tuebingen</strain>
        <tissue evidence="2">Fibroblasts and whole tissue</tissue>
    </source>
</reference>
<gene>
    <name evidence="2" type="primary">LOC141375603</name>
</gene>
<sequence length="111" mass="12393">MAASLSLTQHDTSSPLQFGPVPADTPWVVKAEEKVKFDAIFDSLSPVGGMLTGDKVKPVLLNSKLPVDVLGRVWELSDIDRDGMLDKDEFAVYPTEEDMIEWAKRESEREE</sequence>
<organism evidence="1 2">
    <name type="scientific">Danio rerio</name>
    <name type="common">Zebrafish</name>
    <name type="synonym">Brachydanio rerio</name>
    <dbReference type="NCBI Taxonomy" id="7955"/>
    <lineage>
        <taxon>Eukaryota</taxon>
        <taxon>Metazoa</taxon>
        <taxon>Chordata</taxon>
        <taxon>Craniata</taxon>
        <taxon>Vertebrata</taxon>
        <taxon>Euteleostomi</taxon>
        <taxon>Actinopterygii</taxon>
        <taxon>Neopterygii</taxon>
        <taxon>Teleostei</taxon>
        <taxon>Ostariophysi</taxon>
        <taxon>Cypriniformes</taxon>
        <taxon>Danionidae</taxon>
        <taxon>Danioninae</taxon>
        <taxon>Danio</taxon>
    </lineage>
</organism>